<reference evidence="1 2" key="1">
    <citation type="journal article" date="2014" name="Nature">
        <title>The genome of the recently domesticated crop plant sugar beet (Beta vulgaris).</title>
        <authorList>
            <person name="Dohm J.C."/>
            <person name="Minoche A.E."/>
            <person name="Holtgrawe D."/>
            <person name="Capella-Gutierrez S."/>
            <person name="Zakrzewski F."/>
            <person name="Tafer H."/>
            <person name="Rupp O."/>
            <person name="Sorensen T.R."/>
            <person name="Stracke R."/>
            <person name="Reinhardt R."/>
            <person name="Goesmann A."/>
            <person name="Kraft T."/>
            <person name="Schulz B."/>
            <person name="Stadler P.F."/>
            <person name="Schmidt T."/>
            <person name="Gabaldon T."/>
            <person name="Lehrach H."/>
            <person name="Weisshaar B."/>
            <person name="Himmelbauer H."/>
        </authorList>
    </citation>
    <scope>NUCLEOTIDE SEQUENCE [LARGE SCALE GENOMIC DNA]</scope>
    <source>
        <tissue evidence="1">Taproot</tissue>
    </source>
</reference>
<accession>A0A0J8CGT9</accession>
<sequence length="68" mass="7992">MFPNFGENASKPTIHIYGVAPKISGQKLTRYKKFEVDLDFLPYQSNLSVPKMPSRFKRRVYICLQKRI</sequence>
<dbReference type="EMBL" id="KQ090095">
    <property type="protein sequence ID" value="KMT11253.1"/>
    <property type="molecule type" value="Genomic_DNA"/>
</dbReference>
<dbReference type="ExpressionAtlas" id="A0A0J8CGT9">
    <property type="expression patterns" value="differential"/>
</dbReference>
<dbReference type="AlphaFoldDB" id="A0A0J8CGT9"/>
<organism evidence="1 2">
    <name type="scientific">Beta vulgaris subsp. vulgaris</name>
    <name type="common">Beet</name>
    <dbReference type="NCBI Taxonomy" id="3555"/>
    <lineage>
        <taxon>Eukaryota</taxon>
        <taxon>Viridiplantae</taxon>
        <taxon>Streptophyta</taxon>
        <taxon>Embryophyta</taxon>
        <taxon>Tracheophyta</taxon>
        <taxon>Spermatophyta</taxon>
        <taxon>Magnoliopsida</taxon>
        <taxon>eudicotyledons</taxon>
        <taxon>Gunneridae</taxon>
        <taxon>Pentapetalae</taxon>
        <taxon>Caryophyllales</taxon>
        <taxon>Chenopodiaceae</taxon>
        <taxon>Betoideae</taxon>
        <taxon>Beta</taxon>
    </lineage>
</organism>
<dbReference type="Proteomes" id="UP000035740">
    <property type="component" value="Chromosome 5"/>
</dbReference>
<protein>
    <submittedName>
        <fullName evidence="1">Uncharacterized protein</fullName>
    </submittedName>
</protein>
<dbReference type="Gramene" id="KMT11253">
    <property type="protein sequence ID" value="KMT11253"/>
    <property type="gene ID" value="BVRB_5g110210"/>
</dbReference>
<evidence type="ECO:0000313" key="2">
    <source>
        <dbReference type="Proteomes" id="UP000035740"/>
    </source>
</evidence>
<proteinExistence type="predicted"/>
<gene>
    <name evidence="1" type="ORF">BVRB_5g110210</name>
</gene>
<keyword evidence="2" id="KW-1185">Reference proteome</keyword>
<evidence type="ECO:0000313" key="1">
    <source>
        <dbReference type="EMBL" id="KMT11253.1"/>
    </source>
</evidence>
<name>A0A0J8CGT9_BETVV</name>